<evidence type="ECO:0000256" key="8">
    <source>
        <dbReference type="RuleBase" id="RU003857"/>
    </source>
</evidence>
<dbReference type="Pfam" id="PF07885">
    <property type="entry name" value="Ion_trans_2"/>
    <property type="match status" value="2"/>
</dbReference>
<feature type="domain" description="Potassium channel" evidence="11">
    <location>
        <begin position="223"/>
        <end position="295"/>
    </location>
</feature>
<evidence type="ECO:0000259" key="11">
    <source>
        <dbReference type="Pfam" id="PF07885"/>
    </source>
</evidence>
<comment type="similarity">
    <text evidence="8">Belongs to the two pore domain potassium channel (TC 1.A.1.8) family.</text>
</comment>
<evidence type="ECO:0000256" key="7">
    <source>
        <dbReference type="ARBA" id="ARBA00023303"/>
    </source>
</evidence>
<dbReference type="PANTHER" id="PTHR11003:SF342">
    <property type="entry name" value="OUTWARD-RECTIFIER POTASSIUM CHANNEL TOK1"/>
    <property type="match status" value="1"/>
</dbReference>
<keyword evidence="2 8" id="KW-0813">Transport</keyword>
<dbReference type="OrthoDB" id="297496at2759"/>
<organism evidence="12 13">
    <name type="scientific">Heterodermia speciosa</name>
    <dbReference type="NCBI Taxonomy" id="116794"/>
    <lineage>
        <taxon>Eukaryota</taxon>
        <taxon>Fungi</taxon>
        <taxon>Dikarya</taxon>
        <taxon>Ascomycota</taxon>
        <taxon>Pezizomycotina</taxon>
        <taxon>Lecanoromycetes</taxon>
        <taxon>OSLEUM clade</taxon>
        <taxon>Lecanoromycetidae</taxon>
        <taxon>Caliciales</taxon>
        <taxon>Physciaceae</taxon>
        <taxon>Heterodermia</taxon>
    </lineage>
</organism>
<evidence type="ECO:0000256" key="2">
    <source>
        <dbReference type="ARBA" id="ARBA00022448"/>
    </source>
</evidence>
<dbReference type="FunFam" id="1.10.287.70:FF:000182">
    <property type="entry name" value="Outward-rectifier potassium channel TOK1"/>
    <property type="match status" value="1"/>
</dbReference>
<feature type="transmembrane region" description="Helical" evidence="10">
    <location>
        <begin position="134"/>
        <end position="154"/>
    </location>
</feature>
<dbReference type="PRINTS" id="PR01333">
    <property type="entry name" value="2POREKCHANEL"/>
</dbReference>
<dbReference type="Proteomes" id="UP000664521">
    <property type="component" value="Unassembled WGS sequence"/>
</dbReference>
<feature type="transmembrane region" description="Helical" evidence="10">
    <location>
        <begin position="385"/>
        <end position="406"/>
    </location>
</feature>
<dbReference type="EMBL" id="CAJPDS010000077">
    <property type="protein sequence ID" value="CAF9934775.1"/>
    <property type="molecule type" value="Genomic_DNA"/>
</dbReference>
<keyword evidence="13" id="KW-1185">Reference proteome</keyword>
<evidence type="ECO:0000256" key="10">
    <source>
        <dbReference type="SAM" id="Phobius"/>
    </source>
</evidence>
<protein>
    <submittedName>
        <fullName evidence="12">Potassium channel</fullName>
    </submittedName>
</protein>
<dbReference type="GO" id="GO:0005886">
    <property type="term" value="C:plasma membrane"/>
    <property type="evidence" value="ECO:0007669"/>
    <property type="project" value="TreeGrafter"/>
</dbReference>
<keyword evidence="5 8" id="KW-0406">Ion transport</keyword>
<evidence type="ECO:0000256" key="3">
    <source>
        <dbReference type="ARBA" id="ARBA00022692"/>
    </source>
</evidence>
<keyword evidence="3 8" id="KW-0812">Transmembrane</keyword>
<feature type="compositionally biased region" description="Polar residues" evidence="9">
    <location>
        <begin position="1"/>
        <end position="14"/>
    </location>
</feature>
<feature type="transmembrane region" description="Helical" evidence="10">
    <location>
        <begin position="273"/>
        <end position="291"/>
    </location>
</feature>
<reference evidence="12" key="1">
    <citation type="submission" date="2021-03" db="EMBL/GenBank/DDBJ databases">
        <authorList>
            <person name="Tagirdzhanova G."/>
        </authorList>
    </citation>
    <scope>NUCLEOTIDE SEQUENCE</scope>
</reference>
<dbReference type="SUPFAM" id="SSF81324">
    <property type="entry name" value="Voltage-gated potassium channels"/>
    <property type="match status" value="2"/>
</dbReference>
<keyword evidence="6 10" id="KW-0472">Membrane</keyword>
<evidence type="ECO:0000256" key="5">
    <source>
        <dbReference type="ARBA" id="ARBA00023065"/>
    </source>
</evidence>
<dbReference type="GO" id="GO:0030322">
    <property type="term" value="P:stabilization of membrane potential"/>
    <property type="evidence" value="ECO:0007669"/>
    <property type="project" value="TreeGrafter"/>
</dbReference>
<evidence type="ECO:0000313" key="12">
    <source>
        <dbReference type="EMBL" id="CAF9934775.1"/>
    </source>
</evidence>
<dbReference type="InterPro" id="IPR003280">
    <property type="entry name" value="2pore_dom_K_chnl"/>
</dbReference>
<gene>
    <name evidence="12" type="primary">TOK1_2</name>
    <name evidence="12" type="ORF">HETSPECPRED_009355</name>
</gene>
<dbReference type="GO" id="GO:0022841">
    <property type="term" value="F:potassium ion leak channel activity"/>
    <property type="evidence" value="ECO:0007669"/>
    <property type="project" value="TreeGrafter"/>
</dbReference>
<dbReference type="PANTHER" id="PTHR11003">
    <property type="entry name" value="POTASSIUM CHANNEL, SUBFAMILY K"/>
    <property type="match status" value="1"/>
</dbReference>
<evidence type="ECO:0000256" key="9">
    <source>
        <dbReference type="SAM" id="MobiDB-lite"/>
    </source>
</evidence>
<keyword evidence="4 10" id="KW-1133">Transmembrane helix</keyword>
<keyword evidence="7 8" id="KW-0407">Ion channel</keyword>
<dbReference type="InterPro" id="IPR013099">
    <property type="entry name" value="K_chnl_dom"/>
</dbReference>
<feature type="transmembrane region" description="Helical" evidence="10">
    <location>
        <begin position="106"/>
        <end position="127"/>
    </location>
</feature>
<evidence type="ECO:0000313" key="13">
    <source>
        <dbReference type="Proteomes" id="UP000664521"/>
    </source>
</evidence>
<feature type="transmembrane region" description="Helical" evidence="10">
    <location>
        <begin position="447"/>
        <end position="464"/>
    </location>
</feature>
<dbReference type="Gene3D" id="1.10.287.70">
    <property type="match status" value="2"/>
</dbReference>
<dbReference type="GO" id="GO:0015271">
    <property type="term" value="F:outward rectifier potassium channel activity"/>
    <property type="evidence" value="ECO:0007669"/>
    <property type="project" value="TreeGrafter"/>
</dbReference>
<name>A0A8H3IYS2_9LECA</name>
<proteinExistence type="inferred from homology"/>
<feature type="transmembrane region" description="Helical" evidence="10">
    <location>
        <begin position="217"/>
        <end position="236"/>
    </location>
</feature>
<comment type="subcellular location">
    <subcellularLocation>
        <location evidence="1">Membrane</location>
        <topology evidence="1">Multi-pass membrane protein</topology>
    </subcellularLocation>
</comment>
<feature type="transmembrane region" description="Helical" evidence="10">
    <location>
        <begin position="51"/>
        <end position="78"/>
    </location>
</feature>
<evidence type="ECO:0000256" key="6">
    <source>
        <dbReference type="ARBA" id="ARBA00023136"/>
    </source>
</evidence>
<dbReference type="FunFam" id="1.10.287.70:FF:000170">
    <property type="entry name" value="Outward-rectifier potassium channel TOK1"/>
    <property type="match status" value="1"/>
</dbReference>
<feature type="transmembrane region" description="Helical" evidence="10">
    <location>
        <begin position="418"/>
        <end position="435"/>
    </location>
</feature>
<feature type="domain" description="Potassium channel" evidence="11">
    <location>
        <begin position="397"/>
        <end position="470"/>
    </location>
</feature>
<accession>A0A8H3IYS2</accession>
<feature type="region of interest" description="Disordered" evidence="9">
    <location>
        <begin position="1"/>
        <end position="24"/>
    </location>
</feature>
<feature type="transmembrane region" description="Helical" evidence="10">
    <location>
        <begin position="174"/>
        <end position="196"/>
    </location>
</feature>
<evidence type="ECO:0000256" key="4">
    <source>
        <dbReference type="ARBA" id="ARBA00022989"/>
    </source>
</evidence>
<dbReference type="AlphaFoldDB" id="A0A8H3IYS2"/>
<evidence type="ECO:0000256" key="1">
    <source>
        <dbReference type="ARBA" id="ARBA00004141"/>
    </source>
</evidence>
<comment type="caution">
    <text evidence="12">The sequence shown here is derived from an EMBL/GenBank/DDBJ whole genome shotgun (WGS) entry which is preliminary data.</text>
</comment>
<sequence>MSGSDSQSSNTSAPRANDVEKFEPLAPTRTHTKHLWKFKLRPSDDDEPQDWWFASTAIPLLAATTGPLANVMSIAALITSWRSDYDPAYPGQDAHSIGFDDPHWCIGLNAASLACGFIGNIFLLFNFTRRVRYIVALPMTIILWYFATGILMGITISMNKYVPPNRPDQTYSQGFWHAVIAAALYLVSSMMLMVNMQGYFFGHYPQHFELTDEQRNLILQTMMFFIWLAGGGGVFAKVCGWSYVDALYFCDVTILTVGFGDFHPPNDVGRGLVFPYSVGGIIILGLMVGSIRKFAQDLGHDNIIKNHVEKRRVNTIERSVTTTFELEQRQSQKRHKHHHNQAAPFMNTLKRVATRKARIVLLLEEKDRFTAMRTIQKSTSDFKKYYALSMSVIAFGLLWCVGAVGFWKAEAKSQGLSYFQALYFCYVSLLTIGYGDLSPTSNAGKPFFILWSLVAVPTMTILISDMGDTVIASFKRGTFTLADWTVLPKAGLYRAFVDKHPWLYHWLKKRAESKAEKERFERGFPTGPEDEDIDLRPAKTIEEIAAEAPSELDEHTLARKLAIAIRRTANDLKADTPRRYTYEEWVEYTRLIRFSRKSKQELEEEEEEEGLVEWDWIGLKSPMMAEQTESEWVLDRLCESLDRYMRKQQRVYGAGKR</sequence>